<dbReference type="Pfam" id="PF12708">
    <property type="entry name" value="Pect-lyase_RHGA_epim"/>
    <property type="match status" value="2"/>
</dbReference>
<evidence type="ECO:0000313" key="3">
    <source>
        <dbReference type="EMBL" id="CRK25047.1"/>
    </source>
</evidence>
<keyword evidence="4" id="KW-1185">Reference proteome</keyword>
<accession>A0A0G4LSR9</accession>
<dbReference type="FunFam" id="2.160.20.10:FF:000049">
    <property type="entry name" value="Putative exo-beta-1,3-glucanase"/>
    <property type="match status" value="1"/>
</dbReference>
<reference evidence="3 4" key="1">
    <citation type="submission" date="2015-05" db="EMBL/GenBank/DDBJ databases">
        <authorList>
            <person name="Wang D.B."/>
            <person name="Wang M."/>
        </authorList>
    </citation>
    <scope>NUCLEOTIDE SEQUENCE [LARGE SCALE GENOMIC DNA]</scope>
    <source>
        <strain evidence="3">VL1</strain>
    </source>
</reference>
<sequence length="2254" mass="244853">MVQGLLSCPTEITVQIISLCDGLTDMLALASTCRQLHVLWEKAAPPLIWSTGRRDITAFEEALMAVRATNLVRPAFEAGELPPRITSVGKLTGASRKPSHAELIQVLQMQHVAACLEHMFFYSDKMIFGQSKWTGLVHPDPPNSSITGPSDDGAEHARLLSQWKDSFRRATYRLFLAGAVLAHAYHEPFFRSLEQGERYFSEPSTRESRERDNDYLGTFAVYNHELLGDKNAEAFGPLSSWIVETARTEASSRGFIPYWKRPAYLAERSEEEEEEEEDDGEGRDGPLTDLDVFPLWELMRMWTAHELAQIRLDWGTNHDSPHSGWMKHQEPSRVRKSSVVLFGTFQLTELTMPARVEDTEHTVLIANPVTPSDAGDRSTDPSTPAHVLDGPLQPYSWNVRERLAWMPLPSDRSEQDPGPGLSCKFFSYIFEVYWSRRFTNMDTYWASAPIHEYIMLLWSPLFLCWAAIVMAQGWPGPRSVSGTTYSARQTEGGTKDYVYNVRDYGTLRPKLVYNCNLVPALCKNARKYLGGGTTSQFHFDAFRVQKKRDAGRNAKKSRVDARRDESCPTNWINNGRCPEGDQPDWTWKSGGQINPFVKAQMHVEDGVQHRNRLAKVEEIRVADTNEPLGYRVETQSTPYGAILSCDEFPAASWIEGGNGASTYCAPISAGCAASASTATEQDWQGDGHNALGRWFTAMAQNKLTPFSPKPDYTIFKFDYLADTTQGATVGDAVWVEVRGKKRYCFGPKPSTGSRNGGSHTSHNMARRYPFSSILSLLLLLLSLAAVQSQAEKLHQEHGEAPARRSSAGAVSLSGSLFETDNVVSGEQAHAAARPRLVPRQLRNSTTTANTTISEAEQIVLAAQAEAAERNARLVANVRRNRYEFRSPTPSKGLLSSSGDDNATGVNETVAEAAAVLTEVMIQNGTLSVDDESASDGSLQARQSGSWWLEGMTQNGLSPFAPSGYKVWRNVKDYGAKGDGVTDDTAAINKAVSDQNRCGLDCGSTTTLQAVVYFPPGTYIISGSIIQYYHTQFIGHPTNRPVLKASPAFVGLGMISSDVYVEGGEGAQWYINQSNFLRQVRNFVLDMTSAPLQAYVAAIHWQVAQATSLQNIKFVMSTAAGNNQQGMFMENGSGGFMSDLEFVGGALGMYVGNQQFSVRNLKFSNHLSKAIEIHWDWGWTWKGVEISNCPVGIVMVSPDATTKVGSAIFIDSKITNCPVGLQLQKPATKAAISLSLFSVTTSNVPAIVKYVDGATLLAGSTGTSTVAAWGVGKRYDTQNGEASGVQQSGAYPRAPVISGGLLKNPSSQTSGFFERSKPQYESRPASDFVNIKLAPYNAKGDGKTDDTAALNSALSATASAGKILWLPAGVYIVTDTVFVPPGAKVVGQSWSQIMGQGTKFQNANSPYPVVKVGNPGQSGTVELQDLMFTVRGKTAGAIVLQWNIKESSKGSAAMWDVHVRVGGAAGSDLQVKNCPKLTGAVNPNCIAAAMLVHLTPQSSAYFENTWFWVADHDLDIPAQTQIDIFVARGVLIESTNPVWLYGTASEHCVLYQYQTIDASNIFMGMIQTESPYFQDTPRAPAPFGTAPAIYKASDPTFDFCKPGERKCAVSWGVRIVNSEKIYIYGAGLYSWFDNYDQACVGTEDCQRRMVSIETSSDIWIYSLITKATIEMISPVGGVAVLGKDNKINYCDVVMAWLGSATGGSSSKGVIYRSPVSATVIPLSATTVPKGATLTIDRPVASNVVSLPKDGNQNQPKGPGASKCNTCDLARAISSTCCGTGGSLGNPINVPAGVPIPRPFLLPPGFVPNQPIVDTSGKEWQAGVPLTQEVEVPAGTVFTFPLIVPAGLPFSDKYTPEENQDDDDSGALYLPADFWEGEHTVSCRYPCTIVYPPSATTTTWIPPPLTTVVSSQTITFTVEKQTTEKVHISKTTVKTESGSQPTVIVAPIPAPKPLCISYTIPIVNIKVKFGLCPPDLKPFPPPIPKVTIIPVPPGGKPGPTTPGNKPSEEQEQQEDDETRENPVCPFIPYISDDYDSGLPGYNPFDPENYDPDTDSYPWKDGGSGNNGGGSSSGPGAGTGTPKTTTIPVPPKTTRTTTATTPVSTSNPVPKPTDPPKPKPPQPGTNKATCWGSGRQVYGHELQDALNKFCDYADGTRIHGNQELAIAKSGSWWSMLHVGVTGKNNCEFTIRAQECKDILNQVVGCKPYSASLLRIGGYVENNCAVWNLDPDASLDGECPPIPIPFLRFFCAAKRVFD</sequence>
<feature type="compositionally biased region" description="Pro residues" evidence="1">
    <location>
        <begin position="1982"/>
        <end position="1998"/>
    </location>
</feature>
<dbReference type="PANTHER" id="PTHR33928">
    <property type="entry name" value="POLYGALACTURONASE QRT3"/>
    <property type="match status" value="1"/>
</dbReference>
<dbReference type="InterPro" id="IPR012334">
    <property type="entry name" value="Pectin_lyas_fold"/>
</dbReference>
<feature type="compositionally biased region" description="Pro residues" evidence="1">
    <location>
        <begin position="2106"/>
        <end position="2120"/>
    </location>
</feature>
<dbReference type="GO" id="GO:0004650">
    <property type="term" value="F:polygalacturonase activity"/>
    <property type="evidence" value="ECO:0007669"/>
    <property type="project" value="InterPro"/>
</dbReference>
<evidence type="ECO:0000313" key="4">
    <source>
        <dbReference type="Proteomes" id="UP000044602"/>
    </source>
</evidence>
<feature type="compositionally biased region" description="Low complexity" evidence="1">
    <location>
        <begin position="2077"/>
        <end position="2105"/>
    </location>
</feature>
<protein>
    <recommendedName>
        <fullName evidence="2">Rhamnogalacturonase A/B/Epimerase-like pectate lyase domain-containing protein</fullName>
    </recommendedName>
</protein>
<dbReference type="Proteomes" id="UP000044602">
    <property type="component" value="Unassembled WGS sequence"/>
</dbReference>
<organism evidence="3 4">
    <name type="scientific">Verticillium longisporum</name>
    <name type="common">Verticillium dahliae var. longisporum</name>
    <dbReference type="NCBI Taxonomy" id="100787"/>
    <lineage>
        <taxon>Eukaryota</taxon>
        <taxon>Fungi</taxon>
        <taxon>Dikarya</taxon>
        <taxon>Ascomycota</taxon>
        <taxon>Pezizomycotina</taxon>
        <taxon>Sordariomycetes</taxon>
        <taxon>Hypocreomycetidae</taxon>
        <taxon>Glomerellales</taxon>
        <taxon>Plectosphaerellaceae</taxon>
        <taxon>Verticillium</taxon>
    </lineage>
</organism>
<feature type="region of interest" description="Disordered" evidence="1">
    <location>
        <begin position="1982"/>
        <end position="2129"/>
    </location>
</feature>
<dbReference type="CDD" id="cd23668">
    <property type="entry name" value="GH55_beta13glucanase-like"/>
    <property type="match status" value="1"/>
</dbReference>
<dbReference type="SUPFAM" id="SSF51126">
    <property type="entry name" value="Pectin lyase-like"/>
    <property type="match status" value="2"/>
</dbReference>
<dbReference type="InterPro" id="IPR039279">
    <property type="entry name" value="QRT3-like"/>
</dbReference>
<proteinExistence type="predicted"/>
<name>A0A0G4LSR9_VERLO</name>
<feature type="domain" description="Rhamnogalacturonase A/B/Epimerase-like pectate lyase" evidence="2">
    <location>
        <begin position="967"/>
        <end position="1192"/>
    </location>
</feature>
<dbReference type="EMBL" id="CVQH01018224">
    <property type="protein sequence ID" value="CRK25047.1"/>
    <property type="molecule type" value="Genomic_DNA"/>
</dbReference>
<feature type="compositionally biased region" description="Acidic residues" evidence="1">
    <location>
        <begin position="2007"/>
        <end position="2016"/>
    </location>
</feature>
<dbReference type="InterPro" id="IPR011050">
    <property type="entry name" value="Pectin_lyase_fold/virulence"/>
</dbReference>
<evidence type="ECO:0000259" key="2">
    <source>
        <dbReference type="Pfam" id="PF12708"/>
    </source>
</evidence>
<dbReference type="PANTHER" id="PTHR33928:SF2">
    <property type="entry name" value="PECTATE LYASE SUPERFAMILY PROTEIN DOMAIN-CONTAINING PROTEIN-RELATED"/>
    <property type="match status" value="1"/>
</dbReference>
<feature type="compositionally biased region" description="Acidic residues" evidence="1">
    <location>
        <begin position="269"/>
        <end position="281"/>
    </location>
</feature>
<gene>
    <name evidence="3" type="ORF">BN1708_014120</name>
</gene>
<dbReference type="STRING" id="100787.A0A0G4LSR9"/>
<feature type="region of interest" description="Disordered" evidence="1">
    <location>
        <begin position="829"/>
        <end position="848"/>
    </location>
</feature>
<feature type="region of interest" description="Disordered" evidence="1">
    <location>
        <begin position="267"/>
        <end position="287"/>
    </location>
</feature>
<evidence type="ECO:0000256" key="1">
    <source>
        <dbReference type="SAM" id="MobiDB-lite"/>
    </source>
</evidence>
<dbReference type="Gene3D" id="2.160.20.10">
    <property type="entry name" value="Single-stranded right-handed beta-helix, Pectin lyase-like"/>
    <property type="match status" value="2"/>
</dbReference>
<feature type="compositionally biased region" description="Gly residues" evidence="1">
    <location>
        <begin position="2059"/>
        <end position="2076"/>
    </location>
</feature>
<feature type="domain" description="Rhamnogalacturonase A/B/Epimerase-like pectate lyase" evidence="2">
    <location>
        <begin position="1333"/>
        <end position="1399"/>
    </location>
</feature>
<dbReference type="InterPro" id="IPR024535">
    <property type="entry name" value="RHGA/B-epi-like_pectate_lyase"/>
</dbReference>